<evidence type="ECO:0000256" key="3">
    <source>
        <dbReference type="ARBA" id="ARBA00022989"/>
    </source>
</evidence>
<keyword evidence="8" id="KW-1185">Reference proteome</keyword>
<accession>A0AAW5HXX0</accession>
<keyword evidence="4 5" id="KW-0472">Membrane</keyword>
<evidence type="ECO:0000259" key="6">
    <source>
        <dbReference type="Pfam" id="PF02656"/>
    </source>
</evidence>
<keyword evidence="2 5" id="KW-0812">Transmembrane</keyword>
<feature type="transmembrane region" description="Helical" evidence="5">
    <location>
        <begin position="83"/>
        <end position="104"/>
    </location>
</feature>
<proteinExistence type="predicted"/>
<gene>
    <name evidence="7" type="ORF">JMN37_06375</name>
</gene>
<dbReference type="AlphaFoldDB" id="A0AAW5HXX0"/>
<reference evidence="7 8" key="1">
    <citation type="submission" date="2021-01" db="EMBL/GenBank/DDBJ databases">
        <title>Identification and Characterization of Corynebacterium sp.</title>
        <authorList>
            <person name="Luo Q."/>
            <person name="Qu P."/>
            <person name="Chen Q."/>
        </authorList>
    </citation>
    <scope>NUCLEOTIDE SEQUENCE [LARGE SCALE GENOMIC DNA]</scope>
    <source>
        <strain evidence="7 8">MC-18</strain>
    </source>
</reference>
<dbReference type="RefSeq" id="WP_252931382.1">
    <property type="nucleotide sequence ID" value="NZ_JAEUWV010000007.1"/>
</dbReference>
<dbReference type="InterPro" id="IPR003807">
    <property type="entry name" value="DUF202"/>
</dbReference>
<organism evidence="7 8">
    <name type="scientific">Corynebacterium lipophilum</name>
    <dbReference type="NCBI Taxonomy" id="2804918"/>
    <lineage>
        <taxon>Bacteria</taxon>
        <taxon>Bacillati</taxon>
        <taxon>Actinomycetota</taxon>
        <taxon>Actinomycetes</taxon>
        <taxon>Mycobacteriales</taxon>
        <taxon>Corynebacteriaceae</taxon>
        <taxon>Corynebacterium</taxon>
    </lineage>
</organism>
<keyword evidence="3 5" id="KW-1133">Transmembrane helix</keyword>
<dbReference type="GO" id="GO:0012505">
    <property type="term" value="C:endomembrane system"/>
    <property type="evidence" value="ECO:0007669"/>
    <property type="project" value="UniProtKB-SubCell"/>
</dbReference>
<feature type="transmembrane region" description="Helical" evidence="5">
    <location>
        <begin position="42"/>
        <end position="62"/>
    </location>
</feature>
<evidence type="ECO:0000256" key="2">
    <source>
        <dbReference type="ARBA" id="ARBA00022692"/>
    </source>
</evidence>
<sequence>MTIPVPDPGLQPERTALSWTRTALAMLVCSMVLLRWSHAYPVPVFGAVGLLLTLATVLIARYRRLYRTEAHNLAQERSQPNTVSVFATASALVGLGGLGLWLVLVN</sequence>
<comment type="subcellular location">
    <subcellularLocation>
        <location evidence="1">Endomembrane system</location>
        <topology evidence="1">Multi-pass membrane protein</topology>
    </subcellularLocation>
</comment>
<dbReference type="Pfam" id="PF02656">
    <property type="entry name" value="DUF202"/>
    <property type="match status" value="1"/>
</dbReference>
<evidence type="ECO:0000256" key="4">
    <source>
        <dbReference type="ARBA" id="ARBA00023136"/>
    </source>
</evidence>
<evidence type="ECO:0000313" key="7">
    <source>
        <dbReference type="EMBL" id="MCO6394601.1"/>
    </source>
</evidence>
<comment type="caution">
    <text evidence="7">The sequence shown here is derived from an EMBL/GenBank/DDBJ whole genome shotgun (WGS) entry which is preliminary data.</text>
</comment>
<protein>
    <submittedName>
        <fullName evidence="7">DUF202 domain-containing protein</fullName>
    </submittedName>
</protein>
<evidence type="ECO:0000313" key="8">
    <source>
        <dbReference type="Proteomes" id="UP001205920"/>
    </source>
</evidence>
<evidence type="ECO:0000256" key="1">
    <source>
        <dbReference type="ARBA" id="ARBA00004127"/>
    </source>
</evidence>
<evidence type="ECO:0000256" key="5">
    <source>
        <dbReference type="SAM" id="Phobius"/>
    </source>
</evidence>
<dbReference type="EMBL" id="JAEUWV010000007">
    <property type="protein sequence ID" value="MCO6394601.1"/>
    <property type="molecule type" value="Genomic_DNA"/>
</dbReference>
<name>A0AAW5HXX0_9CORY</name>
<dbReference type="Proteomes" id="UP001205920">
    <property type="component" value="Unassembled WGS sequence"/>
</dbReference>
<feature type="domain" description="DUF202" evidence="6">
    <location>
        <begin position="7"/>
        <end position="67"/>
    </location>
</feature>